<evidence type="ECO:0000256" key="3">
    <source>
        <dbReference type="ARBA" id="ARBA00023212"/>
    </source>
</evidence>
<keyword evidence="2" id="KW-0963">Cytoplasm</keyword>
<evidence type="ECO:0000256" key="1">
    <source>
        <dbReference type="ARBA" id="ARBA00004245"/>
    </source>
</evidence>
<evidence type="ECO:0000259" key="7">
    <source>
        <dbReference type="PROSITE" id="PS51460"/>
    </source>
</evidence>
<dbReference type="Gene3D" id="3.30.920.20">
    <property type="entry name" value="Gas2-like domain"/>
    <property type="match status" value="1"/>
</dbReference>
<dbReference type="CDD" id="cd21204">
    <property type="entry name" value="CH_GAS2-like"/>
    <property type="match status" value="1"/>
</dbReference>
<dbReference type="PANTHER" id="PTHR46756:SF13">
    <property type="entry name" value="GROWTH ARREST-SPECIFIC PROTEIN 2"/>
    <property type="match status" value="1"/>
</dbReference>
<evidence type="ECO:0000256" key="5">
    <source>
        <dbReference type="SAM" id="MobiDB-lite"/>
    </source>
</evidence>
<dbReference type="SMART" id="SM00243">
    <property type="entry name" value="GAS2"/>
    <property type="match status" value="1"/>
</dbReference>
<comment type="subcellular location">
    <subcellularLocation>
        <location evidence="1">Cytoplasm</location>
        <location evidence="1">Cytoskeleton</location>
    </subcellularLocation>
</comment>
<accession>A0AAW2HSJ6</accession>
<organism evidence="8">
    <name type="scientific">Menopon gallinae</name>
    <name type="common">poultry shaft louse</name>
    <dbReference type="NCBI Taxonomy" id="328185"/>
    <lineage>
        <taxon>Eukaryota</taxon>
        <taxon>Metazoa</taxon>
        <taxon>Ecdysozoa</taxon>
        <taxon>Arthropoda</taxon>
        <taxon>Hexapoda</taxon>
        <taxon>Insecta</taxon>
        <taxon>Pterygota</taxon>
        <taxon>Neoptera</taxon>
        <taxon>Paraneoptera</taxon>
        <taxon>Psocodea</taxon>
        <taxon>Troctomorpha</taxon>
        <taxon>Phthiraptera</taxon>
        <taxon>Amblycera</taxon>
        <taxon>Menoponidae</taxon>
        <taxon>Menopon</taxon>
    </lineage>
</organism>
<dbReference type="SUPFAM" id="SSF143575">
    <property type="entry name" value="GAS2 domain-like"/>
    <property type="match status" value="1"/>
</dbReference>
<dbReference type="SUPFAM" id="SSF47576">
    <property type="entry name" value="Calponin-homology domain, CH-domain"/>
    <property type="match status" value="1"/>
</dbReference>
<evidence type="ECO:0000259" key="6">
    <source>
        <dbReference type="PROSITE" id="PS50021"/>
    </source>
</evidence>
<reference evidence="8" key="1">
    <citation type="journal article" date="2024" name="Gigascience">
        <title>Chromosome-level genome of the poultry shaft louse Menopon gallinae provides insight into the host-switching and adaptive evolution of parasitic lice.</title>
        <authorList>
            <person name="Xu Y."/>
            <person name="Ma L."/>
            <person name="Liu S."/>
            <person name="Liang Y."/>
            <person name="Liu Q."/>
            <person name="He Z."/>
            <person name="Tian L."/>
            <person name="Duan Y."/>
            <person name="Cai W."/>
            <person name="Li H."/>
            <person name="Song F."/>
        </authorList>
    </citation>
    <scope>NUCLEOTIDE SEQUENCE</scope>
    <source>
        <strain evidence="8">Cailab_2023a</strain>
    </source>
</reference>
<dbReference type="Pfam" id="PF02187">
    <property type="entry name" value="GAS2"/>
    <property type="match status" value="1"/>
</dbReference>
<dbReference type="PROSITE" id="PS50021">
    <property type="entry name" value="CH"/>
    <property type="match status" value="1"/>
</dbReference>
<dbReference type="InterPro" id="IPR036534">
    <property type="entry name" value="GAR_dom_sf"/>
</dbReference>
<comment type="similarity">
    <text evidence="4">Belongs to the GAS2 family.</text>
</comment>
<proteinExistence type="inferred from homology"/>
<protein>
    <recommendedName>
        <fullName evidence="9">Growth arrest-specific protein 2</fullName>
    </recommendedName>
</protein>
<dbReference type="Pfam" id="PF00307">
    <property type="entry name" value="CH"/>
    <property type="match status" value="1"/>
</dbReference>
<feature type="domain" description="Calponin-homology (CH)" evidence="6">
    <location>
        <begin position="72"/>
        <end position="196"/>
    </location>
</feature>
<dbReference type="Gene3D" id="1.10.418.10">
    <property type="entry name" value="Calponin-like domain"/>
    <property type="match status" value="1"/>
</dbReference>
<feature type="domain" description="GAR" evidence="7">
    <location>
        <begin position="299"/>
        <end position="382"/>
    </location>
</feature>
<dbReference type="SMART" id="SM00033">
    <property type="entry name" value="CH"/>
    <property type="match status" value="1"/>
</dbReference>
<evidence type="ECO:0000256" key="2">
    <source>
        <dbReference type="ARBA" id="ARBA00022490"/>
    </source>
</evidence>
<dbReference type="InterPro" id="IPR003108">
    <property type="entry name" value="GAR_dom"/>
</dbReference>
<dbReference type="EMBL" id="JARGDH010000003">
    <property type="protein sequence ID" value="KAL0272960.1"/>
    <property type="molecule type" value="Genomic_DNA"/>
</dbReference>
<dbReference type="GO" id="GO:0051015">
    <property type="term" value="F:actin filament binding"/>
    <property type="evidence" value="ECO:0007669"/>
    <property type="project" value="TreeGrafter"/>
</dbReference>
<feature type="compositionally biased region" description="Basic and acidic residues" evidence="5">
    <location>
        <begin position="271"/>
        <end position="284"/>
    </location>
</feature>
<dbReference type="InterPro" id="IPR036872">
    <property type="entry name" value="CH_dom_sf"/>
</dbReference>
<feature type="region of interest" description="Disordered" evidence="5">
    <location>
        <begin position="241"/>
        <end position="304"/>
    </location>
</feature>
<dbReference type="GO" id="GO:0005884">
    <property type="term" value="C:actin filament"/>
    <property type="evidence" value="ECO:0007669"/>
    <property type="project" value="TreeGrafter"/>
</dbReference>
<name>A0AAW2HSJ6_9NEOP</name>
<keyword evidence="3" id="KW-0206">Cytoskeleton</keyword>
<evidence type="ECO:0000313" key="8">
    <source>
        <dbReference type="EMBL" id="KAL0272960.1"/>
    </source>
</evidence>
<dbReference type="InterPro" id="IPR001715">
    <property type="entry name" value="CH_dom"/>
</dbReference>
<sequence>MATMKTFLPTPTKFGSTRKVEFWNGRAAKQDPIKHRSKMSAGSLQKRVPETEEEYVEYYQDRIYNAQRRQLYPLQEDLADWLNKTLGIEYITGDNFLDMLDNGVILCQLAKVIRERAQHAVYNGLHKGPVPELNGRCFENAARRSFFSRDNMENFIKFCRHLGVHQNLLFESDDLVLQNQPRNVVLCLLELSRITTKFNMEPPGLVQLEKEIAEEEQRSGVLHDIGHSSLLSWQFRPSASSVHNRRSTSEGSSIEADSGHCQPVGGSDGIPSDHTEDDWSRGSSEDPDSEVDSGQNVRGDHRNEISELDRKVAQATKIAQKHCHCDNEKCSKLAVKKVGDGKYNIAGRNVFVRLLKGRHMMVRVGGGWDTLEHFLLRHDPCQVRIMSRGMSPGPKTQQRNSTGSVQLGSLTNLQMLAHTPTSAGANTFLHIRAKYRSPPPT</sequence>
<evidence type="ECO:0008006" key="9">
    <source>
        <dbReference type="Google" id="ProtNLM"/>
    </source>
</evidence>
<dbReference type="AlphaFoldDB" id="A0AAW2HSJ6"/>
<dbReference type="PANTHER" id="PTHR46756">
    <property type="entry name" value="TRANSGELIN"/>
    <property type="match status" value="1"/>
</dbReference>
<comment type="caution">
    <text evidence="8">The sequence shown here is derived from an EMBL/GenBank/DDBJ whole genome shotgun (WGS) entry which is preliminary data.</text>
</comment>
<dbReference type="GO" id="GO:0008017">
    <property type="term" value="F:microtubule binding"/>
    <property type="evidence" value="ECO:0007669"/>
    <property type="project" value="InterPro"/>
</dbReference>
<gene>
    <name evidence="8" type="ORF">PYX00_005750</name>
</gene>
<dbReference type="PROSITE" id="PS51460">
    <property type="entry name" value="GAR"/>
    <property type="match status" value="1"/>
</dbReference>
<dbReference type="GO" id="GO:0008093">
    <property type="term" value="F:cytoskeletal anchor activity"/>
    <property type="evidence" value="ECO:0007669"/>
    <property type="project" value="TreeGrafter"/>
</dbReference>
<evidence type="ECO:0000256" key="4">
    <source>
        <dbReference type="ARBA" id="ARBA00038441"/>
    </source>
</evidence>
<dbReference type="GO" id="GO:0051764">
    <property type="term" value="P:actin crosslink formation"/>
    <property type="evidence" value="ECO:0007669"/>
    <property type="project" value="TreeGrafter"/>
</dbReference>